<comment type="similarity">
    <text evidence="5">Belongs to the U2 small nuclear ribonucleoprotein A family.</text>
</comment>
<gene>
    <name evidence="8" type="primary">LEA1</name>
    <name evidence="8" type="ORF">SCUCBS95973_004358</name>
</gene>
<dbReference type="Proteomes" id="UP001642405">
    <property type="component" value="Unassembled WGS sequence"/>
</dbReference>
<keyword evidence="4" id="KW-0539">Nucleus</keyword>
<evidence type="ECO:0000256" key="5">
    <source>
        <dbReference type="ARBA" id="ARBA00024196"/>
    </source>
</evidence>
<evidence type="ECO:0000256" key="2">
    <source>
        <dbReference type="ARBA" id="ARBA00022614"/>
    </source>
</evidence>
<keyword evidence="2" id="KW-0433">Leucine-rich repeat</keyword>
<evidence type="ECO:0000256" key="1">
    <source>
        <dbReference type="ARBA" id="ARBA00004123"/>
    </source>
</evidence>
<evidence type="ECO:0000256" key="7">
    <source>
        <dbReference type="SAM" id="MobiDB-lite"/>
    </source>
</evidence>
<comment type="caution">
    <text evidence="8">The sequence shown here is derived from an EMBL/GenBank/DDBJ whole genome shotgun (WGS) entry which is preliminary data.</text>
</comment>
<evidence type="ECO:0000256" key="4">
    <source>
        <dbReference type="ARBA" id="ARBA00023242"/>
    </source>
</evidence>
<protein>
    <recommendedName>
        <fullName evidence="6">U2 small nuclear ribonucleoprotein A'</fullName>
    </recommendedName>
</protein>
<dbReference type="SUPFAM" id="SSF52058">
    <property type="entry name" value="L domain-like"/>
    <property type="match status" value="1"/>
</dbReference>
<dbReference type="InterPro" id="IPR044640">
    <property type="entry name" value="RU2A"/>
</dbReference>
<evidence type="ECO:0000313" key="9">
    <source>
        <dbReference type="Proteomes" id="UP001642405"/>
    </source>
</evidence>
<dbReference type="Pfam" id="PF14580">
    <property type="entry name" value="LRR_9"/>
    <property type="match status" value="1"/>
</dbReference>
<dbReference type="PANTHER" id="PTHR10552:SF6">
    <property type="entry name" value="U2 SMALL NUCLEAR RIBONUCLEOPROTEIN A"/>
    <property type="match status" value="1"/>
</dbReference>
<organism evidence="8 9">
    <name type="scientific">Sporothrix curviconia</name>
    <dbReference type="NCBI Taxonomy" id="1260050"/>
    <lineage>
        <taxon>Eukaryota</taxon>
        <taxon>Fungi</taxon>
        <taxon>Dikarya</taxon>
        <taxon>Ascomycota</taxon>
        <taxon>Pezizomycotina</taxon>
        <taxon>Sordariomycetes</taxon>
        <taxon>Sordariomycetidae</taxon>
        <taxon>Ophiostomatales</taxon>
        <taxon>Ophiostomataceae</taxon>
        <taxon>Sporothrix</taxon>
    </lineage>
</organism>
<feature type="region of interest" description="Disordered" evidence="7">
    <location>
        <begin position="190"/>
        <end position="230"/>
    </location>
</feature>
<dbReference type="Gene3D" id="3.80.10.10">
    <property type="entry name" value="Ribonuclease Inhibitor"/>
    <property type="match status" value="1"/>
</dbReference>
<dbReference type="InterPro" id="IPR032675">
    <property type="entry name" value="LRR_dom_sf"/>
</dbReference>
<dbReference type="PANTHER" id="PTHR10552">
    <property type="entry name" value="U2 SMALL NUCLEAR RIBONUCLEOPROTEIN A"/>
    <property type="match status" value="1"/>
</dbReference>
<evidence type="ECO:0000256" key="6">
    <source>
        <dbReference type="ARBA" id="ARBA00024238"/>
    </source>
</evidence>
<proteinExistence type="inferred from homology"/>
<reference evidence="8 9" key="1">
    <citation type="submission" date="2024-01" db="EMBL/GenBank/DDBJ databases">
        <authorList>
            <person name="Allen C."/>
            <person name="Tagirdzhanova G."/>
        </authorList>
    </citation>
    <scope>NUCLEOTIDE SEQUENCE [LARGE SCALE GENOMIC DNA]</scope>
</reference>
<evidence type="ECO:0000256" key="3">
    <source>
        <dbReference type="ARBA" id="ARBA00022737"/>
    </source>
</evidence>
<keyword evidence="9" id="KW-1185">Reference proteome</keyword>
<feature type="compositionally biased region" description="Low complexity" evidence="7">
    <location>
        <begin position="190"/>
        <end position="211"/>
    </location>
</feature>
<evidence type="ECO:0000313" key="8">
    <source>
        <dbReference type="EMBL" id="CAK7221032.1"/>
    </source>
</evidence>
<dbReference type="EMBL" id="CAWUHB010000021">
    <property type="protein sequence ID" value="CAK7221032.1"/>
    <property type="molecule type" value="Genomic_DNA"/>
</dbReference>
<keyword evidence="3" id="KW-0677">Repeat</keyword>
<name>A0ABP0BN10_9PEZI</name>
<dbReference type="PROSITE" id="PS51450">
    <property type="entry name" value="LRR"/>
    <property type="match status" value="1"/>
</dbReference>
<accession>A0ABP0BN10</accession>
<comment type="subcellular location">
    <subcellularLocation>
        <location evidence="1">Nucleus</location>
    </subcellularLocation>
</comment>
<dbReference type="InterPro" id="IPR001611">
    <property type="entry name" value="Leu-rich_rpt"/>
</dbReference>
<sequence>MRLTADLINGSLSYLNPLKERELDLRGNRIVAIENLGAAGPQDAIDLTDNDIQVLGNFPLTPRLRTLLLARNRIAAIQPGLADALPNLSSLSLASNQLAELADLDPLARFSRLTHLVLLDNPVTKRERYRYWIIWRCATVRFLDFQKVKDAERRKAEELFGTHTLPTELAKKIMSVKSKKFDVVSGLARSGGAASNGASSSLLLSSSSPSANAPPPSKLSRIKLSEGERKRLQERIRTATSLDEIARLEKELAEGRLPAGISAGDAMEE</sequence>